<dbReference type="SUPFAM" id="SSF54575">
    <property type="entry name" value="Ribosomal protein L31e"/>
    <property type="match status" value="1"/>
</dbReference>
<protein>
    <submittedName>
        <fullName evidence="4">60S ribosomal protein L31</fullName>
    </submittedName>
</protein>
<dbReference type="FunCoup" id="A0A2R5GDE1">
    <property type="interactions" value="292"/>
</dbReference>
<dbReference type="Gene3D" id="3.10.440.10">
    <property type="match status" value="1"/>
</dbReference>
<evidence type="ECO:0000256" key="1">
    <source>
        <dbReference type="ARBA" id="ARBA00010808"/>
    </source>
</evidence>
<dbReference type="InterPro" id="IPR023621">
    <property type="entry name" value="Ribosomal_eL31_dom_sf"/>
</dbReference>
<gene>
    <name evidence="4" type="ORF">FCC1311_045522</name>
</gene>
<dbReference type="InterPro" id="IPR000054">
    <property type="entry name" value="Ribosomal_eL31"/>
</dbReference>
<evidence type="ECO:0000313" key="5">
    <source>
        <dbReference type="Proteomes" id="UP000241890"/>
    </source>
</evidence>
<comment type="caution">
    <text evidence="4">The sequence shown here is derived from an EMBL/GenBank/DDBJ whole genome shotgun (WGS) entry which is preliminary data.</text>
</comment>
<keyword evidence="5" id="KW-1185">Reference proteome</keyword>
<sequence>MPRAQKEEPLELIATVNLRKATHKITFKKKAPRAVRELRKFATKTMGTKEVIISPALNQKVWSTGIRNIPTRVRVRLSRRRNEDEDAKEKMYTMVDVVETTGFSGLGTEKV</sequence>
<proteinExistence type="inferred from homology"/>
<dbReference type="PANTHER" id="PTHR10956">
    <property type="entry name" value="60S RIBOSOMAL PROTEIN L31"/>
    <property type="match status" value="1"/>
</dbReference>
<keyword evidence="2 4" id="KW-0689">Ribosomal protein</keyword>
<dbReference type="GO" id="GO:0022625">
    <property type="term" value="C:cytosolic large ribosomal subunit"/>
    <property type="evidence" value="ECO:0007669"/>
    <property type="project" value="TreeGrafter"/>
</dbReference>
<dbReference type="GO" id="GO:0003735">
    <property type="term" value="F:structural constituent of ribosome"/>
    <property type="evidence" value="ECO:0007669"/>
    <property type="project" value="InterPro"/>
</dbReference>
<accession>A0A2R5GDE1</accession>
<dbReference type="PANTHER" id="PTHR10956:SF0">
    <property type="entry name" value="60S RIBOSOMAL PROTEIN L31"/>
    <property type="match status" value="1"/>
</dbReference>
<dbReference type="Pfam" id="PF01198">
    <property type="entry name" value="Ribosomal_L31e"/>
    <property type="match status" value="1"/>
</dbReference>
<evidence type="ECO:0000256" key="3">
    <source>
        <dbReference type="ARBA" id="ARBA00023274"/>
    </source>
</evidence>
<dbReference type="OrthoDB" id="9739313at2759"/>
<dbReference type="SMART" id="SM01380">
    <property type="entry name" value="Ribosomal_L31e"/>
    <property type="match status" value="1"/>
</dbReference>
<dbReference type="CDD" id="cd00463">
    <property type="entry name" value="Ribosomal_L31e"/>
    <property type="match status" value="1"/>
</dbReference>
<dbReference type="EMBL" id="BEYU01000040">
    <property type="protein sequence ID" value="GBG28329.1"/>
    <property type="molecule type" value="Genomic_DNA"/>
</dbReference>
<evidence type="ECO:0000313" key="4">
    <source>
        <dbReference type="EMBL" id="GBG28329.1"/>
    </source>
</evidence>
<dbReference type="FunFam" id="3.10.440.10:FF:000001">
    <property type="entry name" value="60S ribosomal protein L31"/>
    <property type="match status" value="1"/>
</dbReference>
<organism evidence="4 5">
    <name type="scientific">Hondaea fermentalgiana</name>
    <dbReference type="NCBI Taxonomy" id="2315210"/>
    <lineage>
        <taxon>Eukaryota</taxon>
        <taxon>Sar</taxon>
        <taxon>Stramenopiles</taxon>
        <taxon>Bigyra</taxon>
        <taxon>Labyrinthulomycetes</taxon>
        <taxon>Thraustochytrida</taxon>
        <taxon>Thraustochytriidae</taxon>
        <taxon>Hondaea</taxon>
    </lineage>
</organism>
<dbReference type="Proteomes" id="UP000241890">
    <property type="component" value="Unassembled WGS sequence"/>
</dbReference>
<dbReference type="InParanoid" id="A0A2R5GDE1"/>
<reference evidence="4 5" key="1">
    <citation type="submission" date="2017-12" db="EMBL/GenBank/DDBJ databases">
        <title>Sequencing, de novo assembly and annotation of complete genome of a new Thraustochytrid species, strain FCC1311.</title>
        <authorList>
            <person name="Sedici K."/>
            <person name="Godart F."/>
            <person name="Aiese Cigliano R."/>
            <person name="Sanseverino W."/>
            <person name="Barakat M."/>
            <person name="Ortet P."/>
            <person name="Marechal E."/>
            <person name="Cagnac O."/>
            <person name="Amato A."/>
        </authorList>
    </citation>
    <scope>NUCLEOTIDE SEQUENCE [LARGE SCALE GENOMIC DNA]</scope>
</reference>
<name>A0A2R5GDE1_9STRA</name>
<keyword evidence="3" id="KW-0687">Ribonucleoprotein</keyword>
<comment type="similarity">
    <text evidence="1">Belongs to the eukaryotic ribosomal protein eL31 family.</text>
</comment>
<dbReference type="GO" id="GO:0002181">
    <property type="term" value="P:cytoplasmic translation"/>
    <property type="evidence" value="ECO:0007669"/>
    <property type="project" value="TreeGrafter"/>
</dbReference>
<dbReference type="AlphaFoldDB" id="A0A2R5GDE1"/>
<evidence type="ECO:0000256" key="2">
    <source>
        <dbReference type="ARBA" id="ARBA00022980"/>
    </source>
</evidence>